<sequence>MTLTAKWEEWSFTIDPAVGPTSGGNTVNITPPSPPKGIVYQQISAGYYLSLAIGSDGNTYAWGNNQYGQLGDTTTISRKLPVKVHAPTGVHFTAISAGGYHALALGDDGNVYAWGLNRYGQLGDGTTDDKHKPVVVHNGALPTGQHLTTISAGFYHSMALGSDNKPYAWGLNNHGQLGDNTTSSAAHETDGTPTHTTADKIEPVLVHNGALPAGEHFTSISAGYWHNLAIGSDHKTYAWGLNYHGELGNGIQGGGSEVNKIPITANGDQSEPVLVHNGALPASEHFTTVSAGGYHSLALGSDGQTYSWGVNNYGQLGNDTSGINGNDGSANKSEPILVNHGALPASEHFVTIGAGGAHNLAIGTDGKTYAWGWNMYDQIGDGTSVDRNEPTLTHSGALQATGRFTTISAGGWHNLALGSDKHTYAWGWNDSGLLGDSTTLDKNEPVLVGLEELLVTGIKFDQIEATPAPVWDSTLKKWKVTAPAHNPGRITTNIHWTLDGVAQADYPLPYDYQWNLPAAGTIPLQHLAGSTLLAITGLAALPWTIYRVSRKKSSHNHQTNHQTS</sequence>
<gene>
    <name evidence="4" type="ORF">KIM372_12940</name>
</gene>
<dbReference type="PANTHER" id="PTHR45982">
    <property type="entry name" value="REGULATOR OF CHROMOSOME CONDENSATION"/>
    <property type="match status" value="1"/>
</dbReference>
<dbReference type="PANTHER" id="PTHR45982:SF1">
    <property type="entry name" value="REGULATOR OF CHROMOSOME CONDENSATION"/>
    <property type="match status" value="1"/>
</dbReference>
<accession>A0ABM8B915</accession>
<evidence type="ECO:0000313" key="4">
    <source>
        <dbReference type="EMBL" id="BDR53387.1"/>
    </source>
</evidence>
<evidence type="ECO:0000259" key="3">
    <source>
        <dbReference type="Pfam" id="PF25390"/>
    </source>
</evidence>
<keyword evidence="2" id="KW-0677">Repeat</keyword>
<evidence type="ECO:0000313" key="5">
    <source>
        <dbReference type="Proteomes" id="UP001321766"/>
    </source>
</evidence>
<dbReference type="PROSITE" id="PS50012">
    <property type="entry name" value="RCC1_3"/>
    <property type="match status" value="6"/>
</dbReference>
<keyword evidence="1" id="KW-0344">Guanine-nucleotide releasing factor</keyword>
<dbReference type="SUPFAM" id="SSF50985">
    <property type="entry name" value="RCC1/BLIP-II"/>
    <property type="match status" value="2"/>
</dbReference>
<keyword evidence="5" id="KW-1185">Reference proteome</keyword>
<dbReference type="InterPro" id="IPR058923">
    <property type="entry name" value="RCC1-like_dom"/>
</dbReference>
<organism evidence="4 5">
    <name type="scientific">Bombiscardovia nodaiensis</name>
    <dbReference type="NCBI Taxonomy" id="2932181"/>
    <lineage>
        <taxon>Bacteria</taxon>
        <taxon>Bacillati</taxon>
        <taxon>Actinomycetota</taxon>
        <taxon>Actinomycetes</taxon>
        <taxon>Bifidobacteriales</taxon>
        <taxon>Bifidobacteriaceae</taxon>
        <taxon>Bombiscardovia</taxon>
    </lineage>
</organism>
<name>A0ABM8B915_9BIFI</name>
<dbReference type="InterPro" id="IPR009091">
    <property type="entry name" value="RCC1/BLIP-II"/>
</dbReference>
<dbReference type="InterPro" id="IPR051553">
    <property type="entry name" value="Ran_GTPase-activating"/>
</dbReference>
<protein>
    <recommendedName>
        <fullName evidence="3">RCC1-like domain-containing protein</fullName>
    </recommendedName>
</protein>
<dbReference type="InterPro" id="IPR000408">
    <property type="entry name" value="Reg_chr_condens"/>
</dbReference>
<dbReference type="EMBL" id="AP026798">
    <property type="protein sequence ID" value="BDR53387.1"/>
    <property type="molecule type" value="Genomic_DNA"/>
</dbReference>
<feature type="domain" description="RCC1-like" evidence="3">
    <location>
        <begin position="199"/>
        <end position="450"/>
    </location>
</feature>
<dbReference type="Pfam" id="PF25390">
    <property type="entry name" value="WD40_RLD"/>
    <property type="match status" value="1"/>
</dbReference>
<proteinExistence type="predicted"/>
<dbReference type="Proteomes" id="UP001321766">
    <property type="component" value="Chromosome"/>
</dbReference>
<dbReference type="Pfam" id="PF00415">
    <property type="entry name" value="RCC1"/>
    <property type="match status" value="2"/>
</dbReference>
<dbReference type="PROSITE" id="PS00626">
    <property type="entry name" value="RCC1_2"/>
    <property type="match status" value="3"/>
</dbReference>
<evidence type="ECO:0000256" key="1">
    <source>
        <dbReference type="ARBA" id="ARBA00022658"/>
    </source>
</evidence>
<evidence type="ECO:0000256" key="2">
    <source>
        <dbReference type="ARBA" id="ARBA00022737"/>
    </source>
</evidence>
<dbReference type="Gene3D" id="2.130.10.30">
    <property type="entry name" value="Regulator of chromosome condensation 1/beta-lactamase-inhibitor protein II"/>
    <property type="match status" value="2"/>
</dbReference>
<reference evidence="4 5" key="1">
    <citation type="journal article" date="2023" name="Microbiol. Spectr.">
        <title>Symbiosis of Carpenter Bees with Uncharacterized Lactic Acid Bacteria Showing NAD Auxotrophy.</title>
        <authorList>
            <person name="Kawasaki S."/>
            <person name="Ozawa K."/>
            <person name="Mori T."/>
            <person name="Yamamoto A."/>
            <person name="Ito M."/>
            <person name="Ohkuma M."/>
            <person name="Sakamoto M."/>
            <person name="Matsutani M."/>
        </authorList>
    </citation>
    <scope>NUCLEOTIDE SEQUENCE [LARGE SCALE GENOMIC DNA]</scope>
    <source>
        <strain evidence="4 5">Kim37-2</strain>
    </source>
</reference>
<dbReference type="PRINTS" id="PR00633">
    <property type="entry name" value="RCCNDNSATION"/>
</dbReference>